<dbReference type="EMBL" id="MU268686">
    <property type="protein sequence ID" value="KAH7903932.1"/>
    <property type="molecule type" value="Genomic_DNA"/>
</dbReference>
<gene>
    <name evidence="1" type="ORF">BJ138DRAFT_1019832</name>
</gene>
<accession>A0ACB7ZTC5</accession>
<evidence type="ECO:0000313" key="1">
    <source>
        <dbReference type="EMBL" id="KAH7903932.1"/>
    </source>
</evidence>
<feature type="non-terminal residue" evidence="1">
    <location>
        <position position="1"/>
    </location>
</feature>
<comment type="caution">
    <text evidence="1">The sequence shown here is derived from an EMBL/GenBank/DDBJ whole genome shotgun (WGS) entry which is preliminary data.</text>
</comment>
<proteinExistence type="predicted"/>
<protein>
    <submittedName>
        <fullName evidence="1">Uncharacterized protein</fullName>
    </submittedName>
</protein>
<evidence type="ECO:0000313" key="2">
    <source>
        <dbReference type="Proteomes" id="UP000790377"/>
    </source>
</evidence>
<reference evidence="1" key="1">
    <citation type="journal article" date="2021" name="New Phytol.">
        <title>Evolutionary innovations through gain and loss of genes in the ectomycorrhizal Boletales.</title>
        <authorList>
            <person name="Wu G."/>
            <person name="Miyauchi S."/>
            <person name="Morin E."/>
            <person name="Kuo A."/>
            <person name="Drula E."/>
            <person name="Varga T."/>
            <person name="Kohler A."/>
            <person name="Feng B."/>
            <person name="Cao Y."/>
            <person name="Lipzen A."/>
            <person name="Daum C."/>
            <person name="Hundley H."/>
            <person name="Pangilinan J."/>
            <person name="Johnson J."/>
            <person name="Barry K."/>
            <person name="LaButti K."/>
            <person name="Ng V."/>
            <person name="Ahrendt S."/>
            <person name="Min B."/>
            <person name="Choi I.G."/>
            <person name="Park H."/>
            <person name="Plett J.M."/>
            <person name="Magnuson J."/>
            <person name="Spatafora J.W."/>
            <person name="Nagy L.G."/>
            <person name="Henrissat B."/>
            <person name="Grigoriev I.V."/>
            <person name="Yang Z.L."/>
            <person name="Xu J."/>
            <person name="Martin F.M."/>
        </authorList>
    </citation>
    <scope>NUCLEOTIDE SEQUENCE</scope>
    <source>
        <strain evidence="1">ATCC 28755</strain>
    </source>
</reference>
<organism evidence="1 2">
    <name type="scientific">Hygrophoropsis aurantiaca</name>
    <dbReference type="NCBI Taxonomy" id="72124"/>
    <lineage>
        <taxon>Eukaryota</taxon>
        <taxon>Fungi</taxon>
        <taxon>Dikarya</taxon>
        <taxon>Basidiomycota</taxon>
        <taxon>Agaricomycotina</taxon>
        <taxon>Agaricomycetes</taxon>
        <taxon>Agaricomycetidae</taxon>
        <taxon>Boletales</taxon>
        <taxon>Coniophorineae</taxon>
        <taxon>Hygrophoropsidaceae</taxon>
        <taxon>Hygrophoropsis</taxon>
    </lineage>
</organism>
<keyword evidence="2" id="KW-1185">Reference proteome</keyword>
<name>A0ACB7ZTC5_9AGAM</name>
<sequence length="404" mass="46258">IGTKLHQHTRKAIAKRQPALMTALRKFNTYCERMEELYDPSWNIPLPRPLPTKLSALREDQRLMEDVWITPATEEVPRWLEDQDVRDGIRAMLKRQRCIEEECRLKMEADNLSQWFQTELAALELALRTPTGSAFSLLLHHRREEISLLKSRWVTPYVQAAQYQISADQAVMIASSLGAQSDPLHHSHGIATVVGIEDIEALDDATCGVDQCEVDNDTALEQIALTDILTGDCDGDNGAEIDFADDDELIEPEIHWTRSTVMTKSSNGLLTLTFELRELSILASPNAWLNDGCINGCSRLLQCAFPSAYADTCAILSTHELPRIRYNTSDEALWKQTYRTEFWLKDIWIIPIHRPAPINHWVVCICYHSKRELHLFDSFSERKHWRSDLKVSIETSTLASYLHY</sequence>
<dbReference type="Proteomes" id="UP000790377">
    <property type="component" value="Unassembled WGS sequence"/>
</dbReference>